<evidence type="ECO:0000313" key="2">
    <source>
        <dbReference type="EMBL" id="MBC2778026.1"/>
    </source>
</evidence>
<evidence type="ECO:0000313" key="3">
    <source>
        <dbReference type="Proteomes" id="UP000564378"/>
    </source>
</evidence>
<dbReference type="AlphaFoldDB" id="A0A842HY46"/>
<dbReference type="RefSeq" id="WP_185801319.1">
    <property type="nucleotide sequence ID" value="NZ_JACJVJ010000002.1"/>
</dbReference>
<gene>
    <name evidence="2" type="ORF">H6P80_10405</name>
</gene>
<keyword evidence="1" id="KW-1133">Transmembrane helix</keyword>
<organism evidence="2 3">
    <name type="scientific">Parasphingopyxis marina</name>
    <dbReference type="NCBI Taxonomy" id="2761622"/>
    <lineage>
        <taxon>Bacteria</taxon>
        <taxon>Pseudomonadati</taxon>
        <taxon>Pseudomonadota</taxon>
        <taxon>Alphaproteobacteria</taxon>
        <taxon>Sphingomonadales</taxon>
        <taxon>Sphingomonadaceae</taxon>
        <taxon>Parasphingopyxis</taxon>
    </lineage>
</organism>
<reference evidence="2 3" key="1">
    <citation type="submission" date="2020-08" db="EMBL/GenBank/DDBJ databases">
        <title>Draft genome sequence of Parasphingopyxis sp. GrpM-11.</title>
        <authorList>
            <person name="Oh J."/>
            <person name="Roh D.-H."/>
        </authorList>
    </citation>
    <scope>NUCLEOTIDE SEQUENCE [LARGE SCALE GENOMIC DNA]</scope>
    <source>
        <strain evidence="2 3">GrpM-11</strain>
    </source>
</reference>
<proteinExistence type="predicted"/>
<dbReference type="EMBL" id="JACJVJ010000002">
    <property type="protein sequence ID" value="MBC2778026.1"/>
    <property type="molecule type" value="Genomic_DNA"/>
</dbReference>
<keyword evidence="1" id="KW-0812">Transmembrane</keyword>
<keyword evidence="3" id="KW-1185">Reference proteome</keyword>
<name>A0A842HY46_9SPHN</name>
<dbReference type="Proteomes" id="UP000564378">
    <property type="component" value="Unassembled WGS sequence"/>
</dbReference>
<keyword evidence="1" id="KW-0472">Membrane</keyword>
<evidence type="ECO:0000256" key="1">
    <source>
        <dbReference type="SAM" id="Phobius"/>
    </source>
</evidence>
<protein>
    <submittedName>
        <fullName evidence="2">Uncharacterized protein</fullName>
    </submittedName>
</protein>
<comment type="caution">
    <text evidence="2">The sequence shown here is derived from an EMBL/GenBank/DDBJ whole genome shotgun (WGS) entry which is preliminary data.</text>
</comment>
<accession>A0A842HY46</accession>
<sequence length="77" mass="8537">MAVVAVVFASIFWTGWTEYAAWLPLLAALFALAPAIIFLKMPRDASPKERNKTFLMAWVLLVAMLVVFTVFSSTTLA</sequence>
<feature type="transmembrane region" description="Helical" evidence="1">
    <location>
        <begin position="20"/>
        <end position="41"/>
    </location>
</feature>
<feature type="transmembrane region" description="Helical" evidence="1">
    <location>
        <begin position="53"/>
        <end position="71"/>
    </location>
</feature>